<dbReference type="Gene3D" id="1.20.1560.10">
    <property type="entry name" value="ABC transporter type 1, transmembrane domain"/>
    <property type="match status" value="1"/>
</dbReference>
<evidence type="ECO:0000313" key="11">
    <source>
        <dbReference type="Proteomes" id="UP001164305"/>
    </source>
</evidence>
<dbReference type="EMBL" id="CP107020">
    <property type="protein sequence ID" value="UYG16769.1"/>
    <property type="molecule type" value="Genomic_DNA"/>
</dbReference>
<dbReference type="InterPro" id="IPR003593">
    <property type="entry name" value="AAA+_ATPase"/>
</dbReference>
<proteinExistence type="predicted"/>
<dbReference type="SUPFAM" id="SSF52540">
    <property type="entry name" value="P-loop containing nucleoside triphosphate hydrolases"/>
    <property type="match status" value="1"/>
</dbReference>
<keyword evidence="11" id="KW-1185">Reference proteome</keyword>
<dbReference type="CDD" id="cd07346">
    <property type="entry name" value="ABC_6TM_exporters"/>
    <property type="match status" value="1"/>
</dbReference>
<feature type="transmembrane region" description="Helical" evidence="7">
    <location>
        <begin position="108"/>
        <end position="130"/>
    </location>
</feature>
<feature type="transmembrane region" description="Helical" evidence="7">
    <location>
        <begin position="209"/>
        <end position="229"/>
    </location>
</feature>
<protein>
    <submittedName>
        <fullName evidence="10">ABC transporter ATP-binding protein/permease</fullName>
    </submittedName>
</protein>
<keyword evidence="2 7" id="KW-0812">Transmembrane</keyword>
<evidence type="ECO:0000256" key="4">
    <source>
        <dbReference type="ARBA" id="ARBA00022840"/>
    </source>
</evidence>
<evidence type="ECO:0000259" key="9">
    <source>
        <dbReference type="PROSITE" id="PS50929"/>
    </source>
</evidence>
<feature type="transmembrane region" description="Helical" evidence="7">
    <location>
        <begin position="68"/>
        <end position="88"/>
    </location>
</feature>
<dbReference type="SUPFAM" id="SSF90123">
    <property type="entry name" value="ABC transporter transmembrane region"/>
    <property type="match status" value="1"/>
</dbReference>
<evidence type="ECO:0000256" key="2">
    <source>
        <dbReference type="ARBA" id="ARBA00022692"/>
    </source>
</evidence>
<keyword evidence="3" id="KW-0547">Nucleotide-binding</keyword>
<dbReference type="InterPro" id="IPR039421">
    <property type="entry name" value="Type_1_exporter"/>
</dbReference>
<keyword evidence="6 7" id="KW-0472">Membrane</keyword>
<dbReference type="Pfam" id="PF00005">
    <property type="entry name" value="ABC_tran"/>
    <property type="match status" value="1"/>
</dbReference>
<keyword evidence="5 7" id="KW-1133">Transmembrane helix</keyword>
<dbReference type="Gene3D" id="3.40.50.300">
    <property type="entry name" value="P-loop containing nucleotide triphosphate hydrolases"/>
    <property type="match status" value="1"/>
</dbReference>
<comment type="subcellular location">
    <subcellularLocation>
        <location evidence="1">Cell membrane</location>
        <topology evidence="1">Multi-pass membrane protein</topology>
    </subcellularLocation>
</comment>
<dbReference type="RefSeq" id="WP_263593982.1">
    <property type="nucleotide sequence ID" value="NZ_CP107020.1"/>
</dbReference>
<evidence type="ECO:0000256" key="5">
    <source>
        <dbReference type="ARBA" id="ARBA00022989"/>
    </source>
</evidence>
<dbReference type="Pfam" id="PF00664">
    <property type="entry name" value="ABC_membrane"/>
    <property type="match status" value="1"/>
</dbReference>
<dbReference type="InterPro" id="IPR027417">
    <property type="entry name" value="P-loop_NTPase"/>
</dbReference>
<evidence type="ECO:0000256" key="7">
    <source>
        <dbReference type="SAM" id="Phobius"/>
    </source>
</evidence>
<dbReference type="GO" id="GO:0005524">
    <property type="term" value="F:ATP binding"/>
    <property type="evidence" value="ECO:0007669"/>
    <property type="project" value="UniProtKB-KW"/>
</dbReference>
<gene>
    <name evidence="10" type="ORF">BRM3_14395</name>
</gene>
<organism evidence="10 11">
    <name type="scientific">Brachybacterium huguangmaarense</name>
    <dbReference type="NCBI Taxonomy" id="1652028"/>
    <lineage>
        <taxon>Bacteria</taxon>
        <taxon>Bacillati</taxon>
        <taxon>Actinomycetota</taxon>
        <taxon>Actinomycetes</taxon>
        <taxon>Micrococcales</taxon>
        <taxon>Dermabacteraceae</taxon>
        <taxon>Brachybacterium</taxon>
    </lineage>
</organism>
<dbReference type="Proteomes" id="UP001164305">
    <property type="component" value="Chromosome"/>
</dbReference>
<dbReference type="InterPro" id="IPR003439">
    <property type="entry name" value="ABC_transporter-like_ATP-bd"/>
</dbReference>
<evidence type="ECO:0000256" key="3">
    <source>
        <dbReference type="ARBA" id="ARBA00022741"/>
    </source>
</evidence>
<feature type="domain" description="ABC transporter" evidence="8">
    <location>
        <begin position="384"/>
        <end position="623"/>
    </location>
</feature>
<dbReference type="PANTHER" id="PTHR43394">
    <property type="entry name" value="ATP-DEPENDENT PERMEASE MDL1, MITOCHONDRIAL"/>
    <property type="match status" value="1"/>
</dbReference>
<keyword evidence="4 10" id="KW-0067">ATP-binding</keyword>
<dbReference type="PROSITE" id="PS50929">
    <property type="entry name" value="ABC_TM1F"/>
    <property type="match status" value="1"/>
</dbReference>
<name>A0ABY6G0P4_9MICO</name>
<feature type="domain" description="ABC transmembrane type-1" evidence="9">
    <location>
        <begin position="72"/>
        <end position="353"/>
    </location>
</feature>
<dbReference type="SMART" id="SM00382">
    <property type="entry name" value="AAA"/>
    <property type="match status" value="1"/>
</dbReference>
<evidence type="ECO:0000256" key="1">
    <source>
        <dbReference type="ARBA" id="ARBA00004651"/>
    </source>
</evidence>
<accession>A0ABY6G0P4</accession>
<evidence type="ECO:0000313" key="10">
    <source>
        <dbReference type="EMBL" id="UYG16769.1"/>
    </source>
</evidence>
<reference evidence="10" key="1">
    <citation type="submission" date="2022-10" db="EMBL/GenBank/DDBJ databases">
        <title>Whole-Genome Sequencing of Brachybacterium huguangmaarense BRM-3, Isolated from Betula schmidtii.</title>
        <authorList>
            <person name="Haam D."/>
        </authorList>
    </citation>
    <scope>NUCLEOTIDE SEQUENCE</scope>
    <source>
        <strain evidence="10">BRM-3</strain>
    </source>
</reference>
<feature type="transmembrane region" description="Helical" evidence="7">
    <location>
        <begin position="304"/>
        <end position="333"/>
    </location>
</feature>
<dbReference type="InterPro" id="IPR011527">
    <property type="entry name" value="ABC1_TM_dom"/>
</dbReference>
<feature type="transmembrane region" description="Helical" evidence="7">
    <location>
        <begin position="185"/>
        <end position="203"/>
    </location>
</feature>
<sequence length="628" mass="66193">MSTTPSASGALGLTRADWQAVPADLTSTSTADSDETARRQLAEHASLLPIASGRTAARFMGARLREHAVATALMVLTSTIASLCAAWLPRLIGQAVDVVTAGDGRALWRLGTLIVVAGALQAVFSALAWAQVSALGQRILAGMREDVIDRALDLPAQTMEQAGIGDALSRVADDVDVTARAVNNVVPTLVQTAFFVVVTLIGMATLSPWLLLLVALIVPMYIVAGRWYLPRSARIYRRERIAMGARAQGLLSAIHGSRTVHAYGLEQRETQHVAVLSKAAAVLGMRVVVLVSRVVKGINVPENIAIAGVLLIGYLMVHGFGAPLGMVTAAGIYMTSLIWPMMMVIFTLDDVQSAGASLTRMVGVIDTIDPATSPGDERPRDASIDLTGVSHAYGLDAEGAERVVLEPLDLHIAPGETIALVGASGAGKSTLASIIAGTLAPRHGRVLHGGADLARADLEAIRAHASIVSQDVHVFRGPLSTDLRLARPEATDAELEQALARVGALTWARRLPRGIETEVGEKGEQLTAEQAQQLALARVVLQDPEVLVMDEATADEGSTGARVLEQAALETARGRTTVIVAHRLSQAALADRILVMADGRVVEEGPHEQLLGRGGVYARLWGAWSGEG</sequence>
<dbReference type="PROSITE" id="PS50893">
    <property type="entry name" value="ABC_TRANSPORTER_2"/>
    <property type="match status" value="1"/>
</dbReference>
<evidence type="ECO:0000256" key="6">
    <source>
        <dbReference type="ARBA" id="ARBA00023136"/>
    </source>
</evidence>
<evidence type="ECO:0000259" key="8">
    <source>
        <dbReference type="PROSITE" id="PS50893"/>
    </source>
</evidence>
<dbReference type="PANTHER" id="PTHR43394:SF1">
    <property type="entry name" value="ATP-BINDING CASSETTE SUB-FAMILY B MEMBER 10, MITOCHONDRIAL"/>
    <property type="match status" value="1"/>
</dbReference>
<dbReference type="InterPro" id="IPR036640">
    <property type="entry name" value="ABC1_TM_sf"/>
</dbReference>